<name>A0A0A8Z5N0_ARUDO</name>
<proteinExistence type="predicted"/>
<protein>
    <submittedName>
        <fullName evidence="1">Uncharacterized protein</fullName>
    </submittedName>
</protein>
<dbReference type="EMBL" id="GBRH01263171">
    <property type="protein sequence ID" value="JAD34724.1"/>
    <property type="molecule type" value="Transcribed_RNA"/>
</dbReference>
<accession>A0A0A8Z5N0</accession>
<sequence>MDEQAVLLAQALANNATLCSINCALVFIDRPTTTRTSSSNN</sequence>
<reference evidence="1" key="1">
    <citation type="submission" date="2014-09" db="EMBL/GenBank/DDBJ databases">
        <authorList>
            <person name="Magalhaes I.L.F."/>
            <person name="Oliveira U."/>
            <person name="Santos F.R."/>
            <person name="Vidigal T.H.D.A."/>
            <person name="Brescovit A.D."/>
            <person name="Santos A.J."/>
        </authorList>
    </citation>
    <scope>NUCLEOTIDE SEQUENCE</scope>
    <source>
        <tissue evidence="1">Shoot tissue taken approximately 20 cm above the soil surface</tissue>
    </source>
</reference>
<reference evidence="1" key="2">
    <citation type="journal article" date="2015" name="Data Brief">
        <title>Shoot transcriptome of the giant reed, Arundo donax.</title>
        <authorList>
            <person name="Barrero R.A."/>
            <person name="Guerrero F.D."/>
            <person name="Moolhuijzen P."/>
            <person name="Goolsby J.A."/>
            <person name="Tidwell J."/>
            <person name="Bellgard S.E."/>
            <person name="Bellgard M.I."/>
        </authorList>
    </citation>
    <scope>NUCLEOTIDE SEQUENCE</scope>
    <source>
        <tissue evidence="1">Shoot tissue taken approximately 20 cm above the soil surface</tissue>
    </source>
</reference>
<evidence type="ECO:0000313" key="1">
    <source>
        <dbReference type="EMBL" id="JAD34724.1"/>
    </source>
</evidence>
<dbReference type="AlphaFoldDB" id="A0A0A8Z5N0"/>
<organism evidence="1">
    <name type="scientific">Arundo donax</name>
    <name type="common">Giant reed</name>
    <name type="synonym">Donax arundinaceus</name>
    <dbReference type="NCBI Taxonomy" id="35708"/>
    <lineage>
        <taxon>Eukaryota</taxon>
        <taxon>Viridiplantae</taxon>
        <taxon>Streptophyta</taxon>
        <taxon>Embryophyta</taxon>
        <taxon>Tracheophyta</taxon>
        <taxon>Spermatophyta</taxon>
        <taxon>Magnoliopsida</taxon>
        <taxon>Liliopsida</taxon>
        <taxon>Poales</taxon>
        <taxon>Poaceae</taxon>
        <taxon>PACMAD clade</taxon>
        <taxon>Arundinoideae</taxon>
        <taxon>Arundineae</taxon>
        <taxon>Arundo</taxon>
    </lineage>
</organism>